<accession>A0A4C1Y6D1</accession>
<dbReference type="AlphaFoldDB" id="A0A4C1Y6D1"/>
<dbReference type="OrthoDB" id="8187571at2759"/>
<keyword evidence="2" id="KW-1185">Reference proteome</keyword>
<sequence>MSAERGELVTFGGIVSANGNTIPRLFIFPRVHYKDHFLEGAPESFLGVAMRSGNQKRKKTKEIETISSDSETDIILRESSASPFDMLEENEEDDYEEPVDLENIKDNAYRLVKFEKETSVIYHVGQIIKHYRLTEVMVSFLRTKPRSFMKFVFPDVKNKASVDISDKVSILPNPKSAKITRTAKEVKMSISHILAPVRVDSMGLKFTKKFPLKCNNLDRPCYVLGLASPNAAGRHTWVPTARDIHYGRRLKGVVSA</sequence>
<evidence type="ECO:0000313" key="1">
    <source>
        <dbReference type="EMBL" id="GBP71468.1"/>
    </source>
</evidence>
<evidence type="ECO:0000313" key="2">
    <source>
        <dbReference type="Proteomes" id="UP000299102"/>
    </source>
</evidence>
<reference evidence="1 2" key="1">
    <citation type="journal article" date="2019" name="Commun. Biol.">
        <title>The bagworm genome reveals a unique fibroin gene that provides high tensile strength.</title>
        <authorList>
            <person name="Kono N."/>
            <person name="Nakamura H."/>
            <person name="Ohtoshi R."/>
            <person name="Tomita M."/>
            <person name="Numata K."/>
            <person name="Arakawa K."/>
        </authorList>
    </citation>
    <scope>NUCLEOTIDE SEQUENCE [LARGE SCALE GENOMIC DNA]</scope>
</reference>
<organism evidence="1 2">
    <name type="scientific">Eumeta variegata</name>
    <name type="common">Bagworm moth</name>
    <name type="synonym">Eumeta japonica</name>
    <dbReference type="NCBI Taxonomy" id="151549"/>
    <lineage>
        <taxon>Eukaryota</taxon>
        <taxon>Metazoa</taxon>
        <taxon>Ecdysozoa</taxon>
        <taxon>Arthropoda</taxon>
        <taxon>Hexapoda</taxon>
        <taxon>Insecta</taxon>
        <taxon>Pterygota</taxon>
        <taxon>Neoptera</taxon>
        <taxon>Endopterygota</taxon>
        <taxon>Lepidoptera</taxon>
        <taxon>Glossata</taxon>
        <taxon>Ditrysia</taxon>
        <taxon>Tineoidea</taxon>
        <taxon>Psychidae</taxon>
        <taxon>Oiketicinae</taxon>
        <taxon>Eumeta</taxon>
    </lineage>
</organism>
<dbReference type="Proteomes" id="UP000299102">
    <property type="component" value="Unassembled WGS sequence"/>
</dbReference>
<proteinExistence type="predicted"/>
<name>A0A4C1Y6D1_EUMVA</name>
<gene>
    <name evidence="1" type="ORF">EVAR_103353_1</name>
</gene>
<dbReference type="EMBL" id="BGZK01001110">
    <property type="protein sequence ID" value="GBP71468.1"/>
    <property type="molecule type" value="Genomic_DNA"/>
</dbReference>
<protein>
    <submittedName>
        <fullName evidence="1">Uncharacterized protein</fullName>
    </submittedName>
</protein>
<comment type="caution">
    <text evidence="1">The sequence shown here is derived from an EMBL/GenBank/DDBJ whole genome shotgun (WGS) entry which is preliminary data.</text>
</comment>